<reference evidence="3 4" key="1">
    <citation type="submission" date="2022-03" db="EMBL/GenBank/DDBJ databases">
        <title>Pseudonocardia alaer sp. nov., a novel actinomycete isolated from reed forest soil.</title>
        <authorList>
            <person name="Wang L."/>
        </authorList>
    </citation>
    <scope>NUCLEOTIDE SEQUENCE [LARGE SCALE GENOMIC DNA]</scope>
    <source>
        <strain evidence="3 4">Y-16303</strain>
    </source>
</reference>
<name>A0ABS9TA21_9PSEU</name>
<evidence type="ECO:0000313" key="4">
    <source>
        <dbReference type="Proteomes" id="UP001299970"/>
    </source>
</evidence>
<dbReference type="Proteomes" id="UP001299970">
    <property type="component" value="Unassembled WGS sequence"/>
</dbReference>
<sequence>MDDLDAGPTSALQLTMQGRPAEAAAAIRRILTTVGPPDGVQALQLSHSEEAGTRRFDLYVPPRHPGGPPPLLVMLHGGTQNAADFALGTRMSRLAEGHEMLVAYPEQSRAANQGGFWNWFSAADQHAGAGEPSILAGITQRIIDEYGADPRRVYVAGMSAGGAMSAVMAATYPGLYAAVGVHSGVAYRAADDMSSAFTAMQHGGTLHPGADLPLIVFHGDADNVVDPANAEQLVAARLAATSRPAATPTAQQVEAGGRSSTRTLVCDEDDRVLAESWLVHGLGHAWSGGDPAGSYADRDGPDASAEMVRFFLEHTRDEN</sequence>
<dbReference type="EMBL" id="JAKXMK010000005">
    <property type="protein sequence ID" value="MCH6165385.1"/>
    <property type="molecule type" value="Genomic_DNA"/>
</dbReference>
<dbReference type="InterPro" id="IPR050955">
    <property type="entry name" value="Plant_Biomass_Hydrol_Est"/>
</dbReference>
<evidence type="ECO:0000313" key="3">
    <source>
        <dbReference type="EMBL" id="MCH6165385.1"/>
    </source>
</evidence>
<keyword evidence="4" id="KW-1185">Reference proteome</keyword>
<dbReference type="Pfam" id="PF10503">
    <property type="entry name" value="Esterase_PHB"/>
    <property type="match status" value="1"/>
</dbReference>
<keyword evidence="2" id="KW-0378">Hydrolase</keyword>
<gene>
    <name evidence="3" type="ORF">MMF94_06810</name>
</gene>
<dbReference type="Gene3D" id="3.40.50.1820">
    <property type="entry name" value="alpha/beta hydrolase"/>
    <property type="match status" value="1"/>
</dbReference>
<comment type="caution">
    <text evidence="3">The sequence shown here is derived from an EMBL/GenBank/DDBJ whole genome shotgun (WGS) entry which is preliminary data.</text>
</comment>
<dbReference type="SUPFAM" id="SSF53474">
    <property type="entry name" value="alpha/beta-Hydrolases"/>
    <property type="match status" value="2"/>
</dbReference>
<dbReference type="RefSeq" id="WP_241035421.1">
    <property type="nucleotide sequence ID" value="NZ_BAAAJF010000023.1"/>
</dbReference>
<dbReference type="NCBIfam" id="TIGR01840">
    <property type="entry name" value="esterase_phb"/>
    <property type="match status" value="1"/>
</dbReference>
<dbReference type="PANTHER" id="PTHR43037">
    <property type="entry name" value="UNNAMED PRODUCT-RELATED"/>
    <property type="match status" value="1"/>
</dbReference>
<keyword evidence="1" id="KW-0732">Signal</keyword>
<dbReference type="PANTHER" id="PTHR43037:SF1">
    <property type="entry name" value="BLL1128 PROTEIN"/>
    <property type="match status" value="1"/>
</dbReference>
<dbReference type="InterPro" id="IPR010126">
    <property type="entry name" value="Esterase_phb"/>
</dbReference>
<protein>
    <submittedName>
        <fullName evidence="3">PHB depolymerase family esterase</fullName>
    </submittedName>
</protein>
<dbReference type="InterPro" id="IPR029058">
    <property type="entry name" value="AB_hydrolase_fold"/>
</dbReference>
<accession>A0ABS9TA21</accession>
<proteinExistence type="predicted"/>
<evidence type="ECO:0000256" key="2">
    <source>
        <dbReference type="ARBA" id="ARBA00022801"/>
    </source>
</evidence>
<evidence type="ECO:0000256" key="1">
    <source>
        <dbReference type="ARBA" id="ARBA00022729"/>
    </source>
</evidence>
<organism evidence="3 4">
    <name type="scientific">Pseudonocardia alaniniphila</name>
    <dbReference type="NCBI Taxonomy" id="75291"/>
    <lineage>
        <taxon>Bacteria</taxon>
        <taxon>Bacillati</taxon>
        <taxon>Actinomycetota</taxon>
        <taxon>Actinomycetes</taxon>
        <taxon>Pseudonocardiales</taxon>
        <taxon>Pseudonocardiaceae</taxon>
        <taxon>Pseudonocardia</taxon>
    </lineage>
</organism>